<name>A0A939DEU0_9GAMM</name>
<comment type="caution">
    <text evidence="2">The sequence shown here is derived from an EMBL/GenBank/DDBJ whole genome shotgun (WGS) entry which is preliminary data.</text>
</comment>
<dbReference type="Proteomes" id="UP000664303">
    <property type="component" value="Unassembled WGS sequence"/>
</dbReference>
<feature type="domain" description="MaoC-like" evidence="1">
    <location>
        <begin position="29"/>
        <end position="124"/>
    </location>
</feature>
<dbReference type="RefSeq" id="WP_206560366.1">
    <property type="nucleotide sequence ID" value="NZ_JAFKCZ010000006.1"/>
</dbReference>
<keyword evidence="3" id="KW-1185">Reference proteome</keyword>
<dbReference type="Gene3D" id="3.10.129.10">
    <property type="entry name" value="Hotdog Thioesterase"/>
    <property type="match status" value="1"/>
</dbReference>
<dbReference type="Pfam" id="PF01575">
    <property type="entry name" value="MaoC_dehydratas"/>
    <property type="match status" value="1"/>
</dbReference>
<sequence length="154" mass="17366">MTEIDFRDIDTLRGAISDDYGEWSGDFLISQELINQFAELSGDSQWIHVDPERAKLESPFGCTIAHGFLLLAIMPQVRPPQNFTVKGHTSVVNYGSSGLRFLDPVPSGSYIRSRQKLFDVEAKKSGTLLTFEVAFQVKSMDRPSLIYNMALLYR</sequence>
<proteinExistence type="predicted"/>
<dbReference type="CDD" id="cd03450">
    <property type="entry name" value="NodN"/>
    <property type="match status" value="1"/>
</dbReference>
<dbReference type="AlphaFoldDB" id="A0A939DEU0"/>
<reference evidence="2" key="1">
    <citation type="submission" date="2021-02" db="EMBL/GenBank/DDBJ databases">
        <title>PHA producing bacteria isolated from coastal sediment in Guangdong, Shenzhen.</title>
        <authorList>
            <person name="Zheng W."/>
            <person name="Yu S."/>
            <person name="Huang Y."/>
        </authorList>
    </citation>
    <scope>NUCLEOTIDE SEQUENCE</scope>
    <source>
        <strain evidence="2">TN14-10</strain>
    </source>
</reference>
<dbReference type="PANTHER" id="PTHR42993:SF1">
    <property type="entry name" value="MAOC-LIKE DEHYDRATASE DOMAIN-CONTAINING PROTEIN"/>
    <property type="match status" value="1"/>
</dbReference>
<dbReference type="InterPro" id="IPR002539">
    <property type="entry name" value="MaoC-like_dom"/>
</dbReference>
<dbReference type="EMBL" id="JAFKCZ010000006">
    <property type="protein sequence ID" value="MBN7796928.1"/>
    <property type="molecule type" value="Genomic_DNA"/>
</dbReference>
<dbReference type="InterPro" id="IPR039375">
    <property type="entry name" value="NodN-like"/>
</dbReference>
<organism evidence="2 3">
    <name type="scientific">Parahaliea mediterranea</name>
    <dbReference type="NCBI Taxonomy" id="651086"/>
    <lineage>
        <taxon>Bacteria</taxon>
        <taxon>Pseudomonadati</taxon>
        <taxon>Pseudomonadota</taxon>
        <taxon>Gammaproteobacteria</taxon>
        <taxon>Cellvibrionales</taxon>
        <taxon>Halieaceae</taxon>
        <taxon>Parahaliea</taxon>
    </lineage>
</organism>
<protein>
    <submittedName>
        <fullName evidence="2">MaoC family dehydratase</fullName>
    </submittedName>
</protein>
<accession>A0A939DEU0</accession>
<dbReference type="SUPFAM" id="SSF54637">
    <property type="entry name" value="Thioesterase/thiol ester dehydrase-isomerase"/>
    <property type="match status" value="1"/>
</dbReference>
<evidence type="ECO:0000313" key="3">
    <source>
        <dbReference type="Proteomes" id="UP000664303"/>
    </source>
</evidence>
<evidence type="ECO:0000259" key="1">
    <source>
        <dbReference type="Pfam" id="PF01575"/>
    </source>
</evidence>
<evidence type="ECO:0000313" key="2">
    <source>
        <dbReference type="EMBL" id="MBN7796928.1"/>
    </source>
</evidence>
<dbReference type="PANTHER" id="PTHR42993">
    <property type="entry name" value="MAOC-LIKE DEHYDRATASE DOMAIN-CONTAINING PROTEIN"/>
    <property type="match status" value="1"/>
</dbReference>
<gene>
    <name evidence="2" type="ORF">JYP50_10015</name>
</gene>
<dbReference type="InterPro" id="IPR029069">
    <property type="entry name" value="HotDog_dom_sf"/>
</dbReference>